<keyword evidence="2" id="KW-1185">Reference proteome</keyword>
<reference evidence="2" key="2">
    <citation type="submission" date="2015-01" db="EMBL/GenBank/DDBJ databases">
        <title>Evolutionary Origins and Diversification of the Mycorrhizal Mutualists.</title>
        <authorList>
            <consortium name="DOE Joint Genome Institute"/>
            <consortium name="Mycorrhizal Genomics Consortium"/>
            <person name="Kohler A."/>
            <person name="Kuo A."/>
            <person name="Nagy L.G."/>
            <person name="Floudas D."/>
            <person name="Copeland A."/>
            <person name="Barry K.W."/>
            <person name="Cichocki N."/>
            <person name="Veneault-Fourrey C."/>
            <person name="LaButti K."/>
            <person name="Lindquist E.A."/>
            <person name="Lipzen A."/>
            <person name="Lundell T."/>
            <person name="Morin E."/>
            <person name="Murat C."/>
            <person name="Riley R."/>
            <person name="Ohm R."/>
            <person name="Sun H."/>
            <person name="Tunlid A."/>
            <person name="Henrissat B."/>
            <person name="Grigoriev I.V."/>
            <person name="Hibbett D.S."/>
            <person name="Martin F."/>
        </authorList>
    </citation>
    <scope>NUCLEOTIDE SEQUENCE [LARGE SCALE GENOMIC DNA]</scope>
    <source>
        <strain evidence="2">UH-Slu-Lm8-n1</strain>
    </source>
</reference>
<evidence type="ECO:0000313" key="2">
    <source>
        <dbReference type="Proteomes" id="UP000054485"/>
    </source>
</evidence>
<sequence>MNIRVRVVFFHTTAEVGYAGSRPYTAFVPNDDLASRTGVVHHSEWGRESRHFLDKWTHGSNVHQLTGFA</sequence>
<gene>
    <name evidence="1" type="ORF">CY34DRAFT_800322</name>
</gene>
<dbReference type="EMBL" id="KN835158">
    <property type="protein sequence ID" value="KIK46470.1"/>
    <property type="molecule type" value="Genomic_DNA"/>
</dbReference>
<protein>
    <submittedName>
        <fullName evidence="1">Uncharacterized protein</fullName>
    </submittedName>
</protein>
<dbReference type="InParanoid" id="A0A0D0A8M3"/>
<evidence type="ECO:0000313" key="1">
    <source>
        <dbReference type="EMBL" id="KIK46470.1"/>
    </source>
</evidence>
<dbReference type="AlphaFoldDB" id="A0A0D0A8M3"/>
<reference evidence="1 2" key="1">
    <citation type="submission" date="2014-04" db="EMBL/GenBank/DDBJ databases">
        <authorList>
            <consortium name="DOE Joint Genome Institute"/>
            <person name="Kuo A."/>
            <person name="Ruytinx J."/>
            <person name="Rineau F."/>
            <person name="Colpaert J."/>
            <person name="Kohler A."/>
            <person name="Nagy L.G."/>
            <person name="Floudas D."/>
            <person name="Copeland A."/>
            <person name="Barry K.W."/>
            <person name="Cichocki N."/>
            <person name="Veneault-Fourrey C."/>
            <person name="LaButti K."/>
            <person name="Lindquist E.A."/>
            <person name="Lipzen A."/>
            <person name="Lundell T."/>
            <person name="Morin E."/>
            <person name="Murat C."/>
            <person name="Sun H."/>
            <person name="Tunlid A."/>
            <person name="Henrissat B."/>
            <person name="Grigoriev I.V."/>
            <person name="Hibbett D.S."/>
            <person name="Martin F."/>
            <person name="Nordberg H.P."/>
            <person name="Cantor M.N."/>
            <person name="Hua S.X."/>
        </authorList>
    </citation>
    <scope>NUCLEOTIDE SEQUENCE [LARGE SCALE GENOMIC DNA]</scope>
    <source>
        <strain evidence="1 2">UH-Slu-Lm8-n1</strain>
    </source>
</reference>
<organism evidence="1 2">
    <name type="scientific">Suillus luteus UH-Slu-Lm8-n1</name>
    <dbReference type="NCBI Taxonomy" id="930992"/>
    <lineage>
        <taxon>Eukaryota</taxon>
        <taxon>Fungi</taxon>
        <taxon>Dikarya</taxon>
        <taxon>Basidiomycota</taxon>
        <taxon>Agaricomycotina</taxon>
        <taxon>Agaricomycetes</taxon>
        <taxon>Agaricomycetidae</taxon>
        <taxon>Boletales</taxon>
        <taxon>Suillineae</taxon>
        <taxon>Suillaceae</taxon>
        <taxon>Suillus</taxon>
    </lineage>
</organism>
<dbReference type="HOGENOM" id="CLU_2777609_0_0_1"/>
<dbReference type="Proteomes" id="UP000054485">
    <property type="component" value="Unassembled WGS sequence"/>
</dbReference>
<proteinExistence type="predicted"/>
<accession>A0A0D0A8M3</accession>
<name>A0A0D0A8M3_9AGAM</name>